<organism evidence="2 3">
    <name type="scientific">Actinopolyspora alba</name>
    <dbReference type="NCBI Taxonomy" id="673379"/>
    <lineage>
        <taxon>Bacteria</taxon>
        <taxon>Bacillati</taxon>
        <taxon>Actinomycetota</taxon>
        <taxon>Actinomycetes</taxon>
        <taxon>Actinopolysporales</taxon>
        <taxon>Actinopolysporaceae</taxon>
        <taxon>Actinopolyspora</taxon>
        <taxon>Actinopolyspora alba group</taxon>
    </lineage>
</organism>
<feature type="transmembrane region" description="Helical" evidence="1">
    <location>
        <begin position="200"/>
        <end position="217"/>
    </location>
</feature>
<evidence type="ECO:0000256" key="1">
    <source>
        <dbReference type="SAM" id="Phobius"/>
    </source>
</evidence>
<keyword evidence="3" id="KW-1185">Reference proteome</keyword>
<dbReference type="Proteomes" id="UP000198716">
    <property type="component" value="Unassembled WGS sequence"/>
</dbReference>
<feature type="transmembrane region" description="Helical" evidence="1">
    <location>
        <begin position="172"/>
        <end position="193"/>
    </location>
</feature>
<evidence type="ECO:0008006" key="4">
    <source>
        <dbReference type="Google" id="ProtNLM"/>
    </source>
</evidence>
<evidence type="ECO:0000313" key="2">
    <source>
        <dbReference type="EMBL" id="SFD90486.1"/>
    </source>
</evidence>
<dbReference type="AlphaFoldDB" id="A0A1I1W5E2"/>
<feature type="transmembrane region" description="Helical" evidence="1">
    <location>
        <begin position="67"/>
        <end position="87"/>
    </location>
</feature>
<protein>
    <recommendedName>
        <fullName evidence="4">ABC-2 family transporter protein</fullName>
    </recommendedName>
</protein>
<evidence type="ECO:0000313" key="3">
    <source>
        <dbReference type="Proteomes" id="UP000198716"/>
    </source>
</evidence>
<keyword evidence="1" id="KW-0472">Membrane</keyword>
<feature type="transmembrane region" description="Helical" evidence="1">
    <location>
        <begin position="245"/>
        <end position="264"/>
    </location>
</feature>
<feature type="transmembrane region" description="Helical" evidence="1">
    <location>
        <begin position="108"/>
        <end position="141"/>
    </location>
</feature>
<keyword evidence="1" id="KW-1133">Transmembrane helix</keyword>
<dbReference type="EMBL" id="FOMZ01000005">
    <property type="protein sequence ID" value="SFD90486.1"/>
    <property type="molecule type" value="Genomic_DNA"/>
</dbReference>
<proteinExistence type="predicted"/>
<gene>
    <name evidence="2" type="ORF">SAMN04487819_1059</name>
</gene>
<sequence>MHAVLVMMMRLLWCELWRLLLRYRFAVAVLLAGVVGAVVMVGMNPVAGSRGSLYEIHVFGALSESFLGVYAFLVPLMAGVAAAGSLAEDRARDYPQWILIRGVGAGRFLGVKAVAMFLTTVTAFLMSQLIVFCTATVVFPWGTTAPPVGAEHLLGNHLAPELFVAAPAMHDLMLVAMLSVAAGVLSLTGLVVGALIANEYLAAAVPFLLVVGSALVLEGPARRLSPYTYLELDTSPGPGSTGAVLLYWGVLAVLTVAVATGLFVRREAQ</sequence>
<name>A0A1I1W5E2_9ACTN</name>
<accession>A0A1I1W5E2</accession>
<feature type="transmembrane region" description="Helical" evidence="1">
    <location>
        <begin position="21"/>
        <end position="47"/>
    </location>
</feature>
<keyword evidence="1" id="KW-0812">Transmembrane</keyword>
<reference evidence="3" key="1">
    <citation type="submission" date="2016-10" db="EMBL/GenBank/DDBJ databases">
        <authorList>
            <person name="Varghese N."/>
            <person name="Submissions S."/>
        </authorList>
    </citation>
    <scope>NUCLEOTIDE SEQUENCE [LARGE SCALE GENOMIC DNA]</scope>
    <source>
        <strain evidence="3">DSM 45004</strain>
    </source>
</reference>